<evidence type="ECO:0000259" key="5">
    <source>
        <dbReference type="Pfam" id="PF03328"/>
    </source>
</evidence>
<dbReference type="InterPro" id="IPR040442">
    <property type="entry name" value="Pyrv_kinase-like_dom_sf"/>
</dbReference>
<dbReference type="AlphaFoldDB" id="A0A4Q2RK88"/>
<accession>A0A4Q2RK88</accession>
<protein>
    <recommendedName>
        <fullName evidence="5">HpcH/HpaI aldolase/citrate lyase domain-containing protein</fullName>
    </recommendedName>
</protein>
<evidence type="ECO:0000313" key="6">
    <source>
        <dbReference type="EMBL" id="RYB07972.1"/>
    </source>
</evidence>
<dbReference type="EMBL" id="QYBC01000001">
    <property type="protein sequence ID" value="RYB07972.1"/>
    <property type="molecule type" value="Genomic_DNA"/>
</dbReference>
<evidence type="ECO:0000256" key="1">
    <source>
        <dbReference type="ARBA" id="ARBA00001946"/>
    </source>
</evidence>
<dbReference type="GO" id="GO:0000287">
    <property type="term" value="F:magnesium ion binding"/>
    <property type="evidence" value="ECO:0007669"/>
    <property type="project" value="TreeGrafter"/>
</dbReference>
<dbReference type="Gene3D" id="3.20.20.60">
    <property type="entry name" value="Phosphoenolpyruvate-binding domains"/>
    <property type="match status" value="1"/>
</dbReference>
<keyword evidence="7" id="KW-1185">Reference proteome</keyword>
<feature type="region of interest" description="Disordered" evidence="4">
    <location>
        <begin position="241"/>
        <end position="264"/>
    </location>
</feature>
<dbReference type="InterPro" id="IPR005000">
    <property type="entry name" value="Aldolase/citrate-lyase_domain"/>
</dbReference>
<gene>
    <name evidence="6" type="ORF">D3272_00925</name>
</gene>
<feature type="domain" description="HpcH/HpaI aldolase/citrate lyase" evidence="5">
    <location>
        <begin position="18"/>
        <end position="199"/>
    </location>
</feature>
<dbReference type="Proteomes" id="UP000289411">
    <property type="component" value="Unassembled WGS sequence"/>
</dbReference>
<comment type="caution">
    <text evidence="6">The sequence shown here is derived from an EMBL/GenBank/DDBJ whole genome shotgun (WGS) entry which is preliminary data.</text>
</comment>
<dbReference type="GO" id="GO:0006107">
    <property type="term" value="P:oxaloacetate metabolic process"/>
    <property type="evidence" value="ECO:0007669"/>
    <property type="project" value="TreeGrafter"/>
</dbReference>
<dbReference type="Pfam" id="PF03328">
    <property type="entry name" value="HpcH_HpaI"/>
    <property type="match status" value="1"/>
</dbReference>
<name>A0A4Q2RK88_9HYPH</name>
<proteinExistence type="predicted"/>
<sequence length="264" mass="25683">MPLLVPCDGPPDLAPTLASALASGADALVVDLGPSDPDGGRDARRAAARGALSSLAGMARAGGAPRPLAIVRLGPFASGDIDADLAAVMPCGPDALLLRGAVGAWDIQRLAAKLAVHEAEAGLMAGATGILAAAADTPAGVLALAGVPGASPRLRALVWDGDRLAASLGTGATAQPCRQARGLLRLAAAAAGVPAFDTAPNSGAALPARCRAAARDGFAGLLASRPADVAAIARLMGRPTGGGRGAAGPVRDRALTNADPAFSS</sequence>
<dbReference type="GO" id="GO:0003824">
    <property type="term" value="F:catalytic activity"/>
    <property type="evidence" value="ECO:0007669"/>
    <property type="project" value="InterPro"/>
</dbReference>
<dbReference type="PANTHER" id="PTHR32308">
    <property type="entry name" value="LYASE BETA SUBUNIT, PUTATIVE (AFU_ORTHOLOGUE AFUA_4G13030)-RELATED"/>
    <property type="match status" value="1"/>
</dbReference>
<comment type="cofactor">
    <cofactor evidence="1">
        <name>Mg(2+)</name>
        <dbReference type="ChEBI" id="CHEBI:18420"/>
    </cofactor>
</comment>
<dbReference type="OrthoDB" id="9800547at2"/>
<dbReference type="InterPro" id="IPR015813">
    <property type="entry name" value="Pyrv/PenolPyrv_kinase-like_dom"/>
</dbReference>
<dbReference type="SUPFAM" id="SSF51621">
    <property type="entry name" value="Phosphoenolpyruvate/pyruvate domain"/>
    <property type="match status" value="1"/>
</dbReference>
<keyword evidence="3" id="KW-0460">Magnesium</keyword>
<evidence type="ECO:0000256" key="3">
    <source>
        <dbReference type="ARBA" id="ARBA00022842"/>
    </source>
</evidence>
<evidence type="ECO:0000313" key="7">
    <source>
        <dbReference type="Proteomes" id="UP000289411"/>
    </source>
</evidence>
<evidence type="ECO:0000256" key="4">
    <source>
        <dbReference type="SAM" id="MobiDB-lite"/>
    </source>
</evidence>
<reference evidence="6 7" key="1">
    <citation type="submission" date="2018-09" db="EMBL/GenBank/DDBJ databases">
        <authorList>
            <person name="Grouzdev D.S."/>
            <person name="Krutkina M.S."/>
        </authorList>
    </citation>
    <scope>NUCLEOTIDE SEQUENCE [LARGE SCALE GENOMIC DNA]</scope>
    <source>
        <strain evidence="6 7">RmlP001</strain>
    </source>
</reference>
<keyword evidence="2" id="KW-0479">Metal-binding</keyword>
<reference evidence="6 7" key="2">
    <citation type="submission" date="2019-02" db="EMBL/GenBank/DDBJ databases">
        <title>'Lichenibacterium ramalinii' gen. nov. sp. nov., 'Lichenibacterium minor' gen. nov. sp. nov.</title>
        <authorList>
            <person name="Pankratov T."/>
        </authorList>
    </citation>
    <scope>NUCLEOTIDE SEQUENCE [LARGE SCALE GENOMIC DNA]</scope>
    <source>
        <strain evidence="6 7">RmlP001</strain>
    </source>
</reference>
<organism evidence="6 7">
    <name type="scientific">Lichenibacterium ramalinae</name>
    <dbReference type="NCBI Taxonomy" id="2316527"/>
    <lineage>
        <taxon>Bacteria</taxon>
        <taxon>Pseudomonadati</taxon>
        <taxon>Pseudomonadota</taxon>
        <taxon>Alphaproteobacteria</taxon>
        <taxon>Hyphomicrobiales</taxon>
        <taxon>Lichenihabitantaceae</taxon>
        <taxon>Lichenibacterium</taxon>
    </lineage>
</organism>
<evidence type="ECO:0000256" key="2">
    <source>
        <dbReference type="ARBA" id="ARBA00022723"/>
    </source>
</evidence>
<dbReference type="PANTHER" id="PTHR32308:SF0">
    <property type="entry name" value="HPCH_HPAI ALDOLASE_CITRATE LYASE DOMAIN-CONTAINING PROTEIN"/>
    <property type="match status" value="1"/>
</dbReference>